<organism evidence="9 10">
    <name type="scientific">Hymenobacter nitidus</name>
    <dbReference type="NCBI Taxonomy" id="2880929"/>
    <lineage>
        <taxon>Bacteria</taxon>
        <taxon>Pseudomonadati</taxon>
        <taxon>Bacteroidota</taxon>
        <taxon>Cytophagia</taxon>
        <taxon>Cytophagales</taxon>
        <taxon>Hymenobacteraceae</taxon>
        <taxon>Hymenobacter</taxon>
    </lineage>
</organism>
<dbReference type="InterPro" id="IPR043504">
    <property type="entry name" value="Peptidase_S1_PA_chymotrypsin"/>
</dbReference>
<sequence length="774" mass="85553">MRTKLWAKLLLLALLVPAAARADEGMWLPLFVKRLNHADMQKKGLKLTAEEIYDVNNASLKDAIVQLGGFCTGEFVSSQGLMLTNHHCGYDAIQSHSTPENNILEKGFFAANKGEEKTNPGLFVDILVRMEDVTGKVLDGITPQTSEVERSVLIQQRQTELANAAKENGQYVAYVRDFFAGNEYYMFVYQRFGDVRLVGAPPEAIGKFGGDTDNWMWPRHTGDFSMFRVYADKNNKPTAGPQADNVPYVPKKHLPVSLQGVNEGDFAMVFGFPGRTQRFLPAAGLQLTLDQTNPARIKLRDTRLKIWKEDSDASPAIRLKYASKYASIANYWKYFIGQNEGMKRLKTVDQKKAEEASLMQWIAADASRGQSYGSALNDINQAYAGLRDYNLSVVYVSEAANGTEIVAFAGRMAPLYALLKDPKADKAAIQQAVAALRGSVEEHFKDYNAPTDKKVFAALMQMYSADVPKAQQPDVFQTVSKQYGGSMQKYADYVFANSFLASKAKTEAFLAAPTLAKLENDPGFKTWNSVQRNYSQNILPRVQGYQATLARANRAYVAALRAKNTDKVYSPDANSTLRLSYGSVRDYSPRDAVDYKFYTTAQGILDKEDNTNPEFVVPKKESELLRAKDYGRFADKDGTLHVAFTTDNDITGGNSGSPVINGRGELVGIAFDGNWEAMTGDLAYDKDLKRCINVDIRYVLWCVEKLGGGKAIVDEMTLVNNGPNPGVAPQANGSALLNQLGDADKLKVKADEDSRKVKVKKKKGKEKEAAEAGM</sequence>
<dbReference type="EC" id="3.4.14.-" evidence="7"/>
<evidence type="ECO:0000256" key="7">
    <source>
        <dbReference type="RuleBase" id="RU366067"/>
    </source>
</evidence>
<evidence type="ECO:0000256" key="2">
    <source>
        <dbReference type="ARBA" id="ARBA00022438"/>
    </source>
</evidence>
<keyword evidence="10" id="KW-1185">Reference proteome</keyword>
<evidence type="ECO:0000313" key="9">
    <source>
        <dbReference type="EMBL" id="MCB2379682.1"/>
    </source>
</evidence>
<dbReference type="RefSeq" id="WP_226188919.1">
    <property type="nucleotide sequence ID" value="NZ_JAJADQ010000011.1"/>
</dbReference>
<keyword evidence="5 7" id="KW-0378">Hydrolase</keyword>
<dbReference type="SUPFAM" id="SSF50494">
    <property type="entry name" value="Trypsin-like serine proteases"/>
    <property type="match status" value="1"/>
</dbReference>
<evidence type="ECO:0000256" key="6">
    <source>
        <dbReference type="ARBA" id="ARBA00022825"/>
    </source>
</evidence>
<feature type="chain" id="PRO_5044993388" description="Dipeptidyl-peptidase" evidence="7">
    <location>
        <begin position="23"/>
        <end position="774"/>
    </location>
</feature>
<keyword evidence="2 7" id="KW-0031">Aminopeptidase</keyword>
<dbReference type="InterPro" id="IPR009003">
    <property type="entry name" value="Peptidase_S1_PA"/>
</dbReference>
<evidence type="ECO:0000256" key="8">
    <source>
        <dbReference type="SAM" id="MobiDB-lite"/>
    </source>
</evidence>
<dbReference type="EMBL" id="JAJADQ010000011">
    <property type="protein sequence ID" value="MCB2379682.1"/>
    <property type="molecule type" value="Genomic_DNA"/>
</dbReference>
<feature type="signal peptide" evidence="7">
    <location>
        <begin position="1"/>
        <end position="22"/>
    </location>
</feature>
<dbReference type="InterPro" id="IPR019500">
    <property type="entry name" value="Pep_S46"/>
</dbReference>
<reference evidence="9" key="1">
    <citation type="submission" date="2021-10" db="EMBL/GenBank/DDBJ databases">
        <authorList>
            <person name="Dean J.D."/>
            <person name="Kim M.K."/>
            <person name="Newey C.N."/>
            <person name="Stoker T.S."/>
            <person name="Thompson D.W."/>
            <person name="Grose J.H."/>
        </authorList>
    </citation>
    <scope>NUCLEOTIDE SEQUENCE</scope>
    <source>
        <strain evidence="9">BT635</strain>
    </source>
</reference>
<accession>A0ABS8AH58</accession>
<comment type="function">
    <text evidence="7">Catalyzes the removal of dipeptides from the N-terminus of oligopeptides.</text>
</comment>
<dbReference type="Gene3D" id="2.40.10.10">
    <property type="entry name" value="Trypsin-like serine proteases"/>
    <property type="match status" value="1"/>
</dbReference>
<evidence type="ECO:0000313" key="10">
    <source>
        <dbReference type="Proteomes" id="UP001165297"/>
    </source>
</evidence>
<evidence type="ECO:0000256" key="1">
    <source>
        <dbReference type="ARBA" id="ARBA00010491"/>
    </source>
</evidence>
<evidence type="ECO:0000256" key="5">
    <source>
        <dbReference type="ARBA" id="ARBA00022801"/>
    </source>
</evidence>
<evidence type="ECO:0000256" key="3">
    <source>
        <dbReference type="ARBA" id="ARBA00022670"/>
    </source>
</evidence>
<evidence type="ECO:0000256" key="4">
    <source>
        <dbReference type="ARBA" id="ARBA00022729"/>
    </source>
</evidence>
<feature type="compositionally biased region" description="Basic and acidic residues" evidence="8">
    <location>
        <begin position="765"/>
        <end position="774"/>
    </location>
</feature>
<gene>
    <name evidence="9" type="ORF">LGH70_18950</name>
</gene>
<comment type="similarity">
    <text evidence="1 7">Belongs to the peptidase S46 family.</text>
</comment>
<protein>
    <recommendedName>
        <fullName evidence="7">Dipeptidyl-peptidase</fullName>
        <ecNumber evidence="7">3.4.14.-</ecNumber>
    </recommendedName>
</protein>
<feature type="region of interest" description="Disordered" evidence="8">
    <location>
        <begin position="754"/>
        <end position="774"/>
    </location>
</feature>
<proteinExistence type="inferred from homology"/>
<keyword evidence="6 7" id="KW-0720">Serine protease</keyword>
<dbReference type="PANTHER" id="PTHR38469">
    <property type="entry name" value="PERIPLASMIC PEPTIDASE SUBFAMILY S1B"/>
    <property type="match status" value="1"/>
</dbReference>
<keyword evidence="3 7" id="KW-0645">Protease</keyword>
<keyword evidence="4 7" id="KW-0732">Signal</keyword>
<name>A0ABS8AH58_9BACT</name>
<comment type="caution">
    <text evidence="9">The sequence shown here is derived from an EMBL/GenBank/DDBJ whole genome shotgun (WGS) entry which is preliminary data.</text>
</comment>
<dbReference type="Proteomes" id="UP001165297">
    <property type="component" value="Unassembled WGS sequence"/>
</dbReference>
<dbReference type="PANTHER" id="PTHR38469:SF1">
    <property type="entry name" value="PERIPLASMIC PEPTIDASE SUBFAMILY S1B"/>
    <property type="match status" value="1"/>
</dbReference>
<dbReference type="Pfam" id="PF10459">
    <property type="entry name" value="Peptidase_S46"/>
    <property type="match status" value="1"/>
</dbReference>